<dbReference type="Gramene" id="Zm00001eb007720_T002">
    <property type="protein sequence ID" value="Zm00001eb007720_P002"/>
    <property type="gene ID" value="Zm00001eb007720"/>
</dbReference>
<evidence type="ECO:0000256" key="1">
    <source>
        <dbReference type="SAM" id="MobiDB-lite"/>
    </source>
</evidence>
<feature type="compositionally biased region" description="Basic residues" evidence="1">
    <location>
        <begin position="239"/>
        <end position="255"/>
    </location>
</feature>
<feature type="region of interest" description="Disordered" evidence="1">
    <location>
        <begin position="207"/>
        <end position="255"/>
    </location>
</feature>
<dbReference type="AlphaFoldDB" id="A0A804LFJ0"/>
<reference evidence="3" key="1">
    <citation type="submission" date="2015-12" db="EMBL/GenBank/DDBJ databases">
        <title>Update maize B73 reference genome by single molecule sequencing technologies.</title>
        <authorList>
            <consortium name="Maize Genome Sequencing Project"/>
            <person name="Ware D."/>
        </authorList>
    </citation>
    <scope>NUCLEOTIDE SEQUENCE [LARGE SCALE GENOMIC DNA]</scope>
    <source>
        <strain evidence="3">cv. B73</strain>
    </source>
</reference>
<reference evidence="2" key="3">
    <citation type="submission" date="2021-05" db="UniProtKB">
        <authorList>
            <consortium name="EnsemblPlants"/>
        </authorList>
    </citation>
    <scope>IDENTIFICATION</scope>
    <source>
        <strain evidence="2">cv. B73</strain>
    </source>
</reference>
<dbReference type="EnsemblPlants" id="Zm00001eb007720_T002">
    <property type="protein sequence ID" value="Zm00001eb007720_P002"/>
    <property type="gene ID" value="Zm00001eb007720"/>
</dbReference>
<dbReference type="InParanoid" id="A0A804LFJ0"/>
<evidence type="ECO:0000313" key="3">
    <source>
        <dbReference type="Proteomes" id="UP000007305"/>
    </source>
</evidence>
<sequence>MVPLRSPPARARGTRHPLAVVLRLRPLHRPRRSLTRKPRHFKVRVSQLAVNLGTRETMRGDVEAIDPGNKAAAEPVGDVAALSVGNIHAMDTNSGGRGVRQFKTYLLHILEKETPGVSKTRETIRGDVEAADPGNKAAAEPVGDVAAAEHESFNQGNGPRVHHWNKLETTSVISPLIFTLSVWCLSEATPFYLKGFSHGCAEFAMGGQGPTRSPRAKESFPSGDLPPPFRLRPSTVSPSKRRIRGYSVRRRGKEL</sequence>
<accession>A0A804LFJ0</accession>
<reference evidence="2" key="2">
    <citation type="submission" date="2019-07" db="EMBL/GenBank/DDBJ databases">
        <authorList>
            <person name="Seetharam A."/>
            <person name="Woodhouse M."/>
            <person name="Cannon E."/>
        </authorList>
    </citation>
    <scope>NUCLEOTIDE SEQUENCE [LARGE SCALE GENOMIC DNA]</scope>
    <source>
        <strain evidence="2">cv. B73</strain>
    </source>
</reference>
<evidence type="ECO:0000313" key="2">
    <source>
        <dbReference type="EnsemblPlants" id="Zm00001eb007720_P002"/>
    </source>
</evidence>
<organism evidence="2 3">
    <name type="scientific">Zea mays</name>
    <name type="common">Maize</name>
    <dbReference type="NCBI Taxonomy" id="4577"/>
    <lineage>
        <taxon>Eukaryota</taxon>
        <taxon>Viridiplantae</taxon>
        <taxon>Streptophyta</taxon>
        <taxon>Embryophyta</taxon>
        <taxon>Tracheophyta</taxon>
        <taxon>Spermatophyta</taxon>
        <taxon>Magnoliopsida</taxon>
        <taxon>Liliopsida</taxon>
        <taxon>Poales</taxon>
        <taxon>Poaceae</taxon>
        <taxon>PACMAD clade</taxon>
        <taxon>Panicoideae</taxon>
        <taxon>Andropogonodae</taxon>
        <taxon>Andropogoneae</taxon>
        <taxon>Tripsacinae</taxon>
        <taxon>Zea</taxon>
    </lineage>
</organism>
<dbReference type="Proteomes" id="UP000007305">
    <property type="component" value="Chromosome 1"/>
</dbReference>
<protein>
    <submittedName>
        <fullName evidence="2">Uncharacterized protein</fullName>
    </submittedName>
</protein>
<keyword evidence="3" id="KW-1185">Reference proteome</keyword>
<name>A0A804LFJ0_MAIZE</name>
<proteinExistence type="predicted"/>